<evidence type="ECO:0000313" key="3">
    <source>
        <dbReference type="EMBL" id="PSK95945.1"/>
    </source>
</evidence>
<feature type="region of interest" description="Disordered" evidence="2">
    <location>
        <begin position="1"/>
        <end position="24"/>
    </location>
</feature>
<dbReference type="AlphaFoldDB" id="A0A2P8DFF2"/>
<evidence type="ECO:0000256" key="1">
    <source>
        <dbReference type="ARBA" id="ARBA00006479"/>
    </source>
</evidence>
<reference evidence="3 4" key="1">
    <citation type="submission" date="2018-03" db="EMBL/GenBank/DDBJ databases">
        <title>Genomic Encyclopedia of Archaeal and Bacterial Type Strains, Phase II (KMG-II): from individual species to whole genera.</title>
        <authorList>
            <person name="Goeker M."/>
        </authorList>
    </citation>
    <scope>NUCLEOTIDE SEQUENCE [LARGE SCALE GENOMIC DNA]</scope>
    <source>
        <strain evidence="3 4">DSM 45312</strain>
    </source>
</reference>
<dbReference type="CDD" id="cd23763">
    <property type="entry name" value="ASKHA_ATPase_ROK"/>
    <property type="match status" value="1"/>
</dbReference>
<gene>
    <name evidence="3" type="ORF">CLV63_113108</name>
</gene>
<dbReference type="CDD" id="cd00090">
    <property type="entry name" value="HTH_ARSR"/>
    <property type="match status" value="1"/>
</dbReference>
<dbReference type="SUPFAM" id="SSF46785">
    <property type="entry name" value="Winged helix' DNA-binding domain"/>
    <property type="match status" value="1"/>
</dbReference>
<dbReference type="Pfam" id="PF13412">
    <property type="entry name" value="HTH_24"/>
    <property type="match status" value="1"/>
</dbReference>
<keyword evidence="4" id="KW-1185">Reference proteome</keyword>
<organism evidence="3 4">
    <name type="scientific">Murinocardiopsis flavida</name>
    <dbReference type="NCBI Taxonomy" id="645275"/>
    <lineage>
        <taxon>Bacteria</taxon>
        <taxon>Bacillati</taxon>
        <taxon>Actinomycetota</taxon>
        <taxon>Actinomycetes</taxon>
        <taxon>Streptosporangiales</taxon>
        <taxon>Nocardiopsidaceae</taxon>
        <taxon>Murinocardiopsis</taxon>
    </lineage>
</organism>
<dbReference type="Gene3D" id="3.30.420.40">
    <property type="match status" value="2"/>
</dbReference>
<name>A0A2P8DFF2_9ACTN</name>
<dbReference type="InterPro" id="IPR036390">
    <property type="entry name" value="WH_DNA-bd_sf"/>
</dbReference>
<dbReference type="InterPro" id="IPR043129">
    <property type="entry name" value="ATPase_NBD"/>
</dbReference>
<accession>A0A2P8DFF2</accession>
<keyword evidence="3" id="KW-0418">Kinase</keyword>
<protein>
    <submittedName>
        <fullName evidence="3">Putative NBD/HSP70 family sugar kinase</fullName>
    </submittedName>
</protein>
<dbReference type="Gene3D" id="1.10.10.10">
    <property type="entry name" value="Winged helix-like DNA-binding domain superfamily/Winged helix DNA-binding domain"/>
    <property type="match status" value="1"/>
</dbReference>
<proteinExistence type="inferred from homology"/>
<dbReference type="InterPro" id="IPR049874">
    <property type="entry name" value="ROK_cs"/>
</dbReference>
<dbReference type="Proteomes" id="UP000240542">
    <property type="component" value="Unassembled WGS sequence"/>
</dbReference>
<sequence>MANEVRQHQRGAAMTAGGSTGPGHMLRLIRSGEAVTRRELQEVLGLSRSTVVHRLDVLLDAGWVKESGVESSTGGRPPTRLEFDEGHAVVLTADLDTTHARAAVLDLGGRPLAESTAALRVADGPVPVLDRVAEWFRTLLAEAGRGADEVCGIGLSVPGPIDFPSGRPVLPPIMPGWDAFPIREHLRQHFDVDVLVDNDANLMALGEHAAGYPDCPTFALVKVSTGIGAGAIVGGSVLRGIDGGEGDIGHIRMNGADADAALCQCGGYGCLAALASGGALARALTELGVPTASGSGVREHLRAGQPDAVRLSRAAGQRVGEVLTTVVSLLNPGVLMIAGDLAEPNFVTGMREVLYKRALPRITRHLDVVTGLLGEHAGLRGAGHLVVDHLYAPAQADARLRKGAGA</sequence>
<dbReference type="PROSITE" id="PS01125">
    <property type="entry name" value="ROK"/>
    <property type="match status" value="1"/>
</dbReference>
<dbReference type="EMBL" id="PYGA01000013">
    <property type="protein sequence ID" value="PSK95945.1"/>
    <property type="molecule type" value="Genomic_DNA"/>
</dbReference>
<dbReference type="InterPro" id="IPR036388">
    <property type="entry name" value="WH-like_DNA-bd_sf"/>
</dbReference>
<dbReference type="Pfam" id="PF00480">
    <property type="entry name" value="ROK"/>
    <property type="match status" value="1"/>
</dbReference>
<dbReference type="InterPro" id="IPR000600">
    <property type="entry name" value="ROK"/>
</dbReference>
<dbReference type="PANTHER" id="PTHR18964:SF173">
    <property type="entry name" value="GLUCOKINASE"/>
    <property type="match status" value="1"/>
</dbReference>
<dbReference type="PANTHER" id="PTHR18964">
    <property type="entry name" value="ROK (REPRESSOR, ORF, KINASE) FAMILY"/>
    <property type="match status" value="1"/>
</dbReference>
<comment type="caution">
    <text evidence="3">The sequence shown here is derived from an EMBL/GenBank/DDBJ whole genome shotgun (WGS) entry which is preliminary data.</text>
</comment>
<keyword evidence="3" id="KW-0808">Transferase</keyword>
<evidence type="ECO:0000256" key="2">
    <source>
        <dbReference type="SAM" id="MobiDB-lite"/>
    </source>
</evidence>
<dbReference type="RefSeq" id="WP_211301365.1">
    <property type="nucleotide sequence ID" value="NZ_PYGA01000013.1"/>
</dbReference>
<dbReference type="InterPro" id="IPR011991">
    <property type="entry name" value="ArsR-like_HTH"/>
</dbReference>
<evidence type="ECO:0000313" key="4">
    <source>
        <dbReference type="Proteomes" id="UP000240542"/>
    </source>
</evidence>
<comment type="similarity">
    <text evidence="1">Belongs to the ROK (NagC/XylR) family.</text>
</comment>
<dbReference type="GO" id="GO:0016301">
    <property type="term" value="F:kinase activity"/>
    <property type="evidence" value="ECO:0007669"/>
    <property type="project" value="UniProtKB-KW"/>
</dbReference>
<dbReference type="SUPFAM" id="SSF53067">
    <property type="entry name" value="Actin-like ATPase domain"/>
    <property type="match status" value="1"/>
</dbReference>